<dbReference type="PANTHER" id="PTHR15673:SF2">
    <property type="entry name" value="IQ CALMODULIN-BINDING MOTIF-CONTAINING PROTEIN 1"/>
    <property type="match status" value="1"/>
</dbReference>
<dbReference type="EMBL" id="BRXU01000032">
    <property type="protein sequence ID" value="GLC60120.1"/>
    <property type="molecule type" value="Genomic_DNA"/>
</dbReference>
<accession>A0A9W6F8W7</accession>
<organism evidence="2 3">
    <name type="scientific">Pleodorina starrii</name>
    <dbReference type="NCBI Taxonomy" id="330485"/>
    <lineage>
        <taxon>Eukaryota</taxon>
        <taxon>Viridiplantae</taxon>
        <taxon>Chlorophyta</taxon>
        <taxon>core chlorophytes</taxon>
        <taxon>Chlorophyceae</taxon>
        <taxon>CS clade</taxon>
        <taxon>Chlamydomonadales</taxon>
        <taxon>Volvocaceae</taxon>
        <taxon>Pleodorina</taxon>
    </lineage>
</organism>
<dbReference type="Gene3D" id="1.20.5.190">
    <property type="match status" value="2"/>
</dbReference>
<comment type="caution">
    <text evidence="2">The sequence shown here is derived from an EMBL/GenBank/DDBJ whole genome shotgun (WGS) entry which is preliminary data.</text>
</comment>
<feature type="compositionally biased region" description="Basic and acidic residues" evidence="1">
    <location>
        <begin position="408"/>
        <end position="424"/>
    </location>
</feature>
<dbReference type="AlphaFoldDB" id="A0A9W6F8W7"/>
<dbReference type="SMART" id="SM00015">
    <property type="entry name" value="IQ"/>
    <property type="match status" value="3"/>
</dbReference>
<dbReference type="PROSITE" id="PS50096">
    <property type="entry name" value="IQ"/>
    <property type="match status" value="3"/>
</dbReference>
<name>A0A9W6F8W7_9CHLO</name>
<evidence type="ECO:0000256" key="1">
    <source>
        <dbReference type="SAM" id="MobiDB-lite"/>
    </source>
</evidence>
<keyword evidence="3" id="KW-1185">Reference proteome</keyword>
<dbReference type="PANTHER" id="PTHR15673">
    <property type="entry name" value="IQ CALMODULIN-BINDING MOTIF CONTAINING PROTEIN 1"/>
    <property type="match status" value="1"/>
</dbReference>
<reference evidence="2 3" key="1">
    <citation type="journal article" date="2023" name="Commun. Biol.">
        <title>Reorganization of the ancestral sex-determining regions during the evolution of trioecy in Pleodorina starrii.</title>
        <authorList>
            <person name="Takahashi K."/>
            <person name="Suzuki S."/>
            <person name="Kawai-Toyooka H."/>
            <person name="Yamamoto K."/>
            <person name="Hamaji T."/>
            <person name="Ootsuki R."/>
            <person name="Yamaguchi H."/>
            <person name="Kawachi M."/>
            <person name="Higashiyama T."/>
            <person name="Nozaki H."/>
        </authorList>
    </citation>
    <scope>NUCLEOTIDE SEQUENCE [LARGE SCALE GENOMIC DNA]</scope>
    <source>
        <strain evidence="2 3">NIES-4479</strain>
    </source>
</reference>
<protein>
    <submittedName>
        <fullName evidence="2">Uncharacterized protein</fullName>
    </submittedName>
</protein>
<sequence>MDYDALFKRRDAAARRIQAAWRAYKGRKSFLRLRDAAGRIQAAAKGWYVRKQVQDQRNRQQLEQRFEAVMDKHRKKMRVLELEKRALLALPGGDVEEYEQRRLLAAIKVQAHWRGLVARRKLARSPERAQREQAARRIQAAFRNVLRSHRTFTALASTAASAAAGLRGLAGGASPPGRPSPGSALRQSGASVLMGSPELKGSPAEGAGGGGGSRGPSPQRRGVLAPQGMPAEGAGPGQAMRNAAVMGTRRYKELQAQVDGKLSAYMALAKSRGSHRRPDPRVAEARLAALLHDHNVSAPERLAAVAGRQRNLVLMDTLCGQLEQLRPLADLPPDAAPQDFPRPARGSERAERAAQAHALSLAEAKIGNRWWTHLRALNTQAVQDSLTAEDQERWEALDARWRRKWKEVEEQENRRPDAAEELKGGQRTGVGAAAVAAAREAAAMQSKRDEYTERMARAPAAVPVTAPAPARSAGVGP</sequence>
<feature type="region of interest" description="Disordered" evidence="1">
    <location>
        <begin position="447"/>
        <end position="477"/>
    </location>
</feature>
<dbReference type="InterPro" id="IPR000048">
    <property type="entry name" value="IQ_motif_EF-hand-BS"/>
</dbReference>
<dbReference type="GO" id="GO:0005516">
    <property type="term" value="F:calmodulin binding"/>
    <property type="evidence" value="ECO:0007669"/>
    <property type="project" value="InterPro"/>
</dbReference>
<evidence type="ECO:0000313" key="2">
    <source>
        <dbReference type="EMBL" id="GLC60120.1"/>
    </source>
</evidence>
<dbReference type="InterPro" id="IPR028765">
    <property type="entry name" value="IQCB1"/>
</dbReference>
<evidence type="ECO:0000313" key="3">
    <source>
        <dbReference type="Proteomes" id="UP001165080"/>
    </source>
</evidence>
<feature type="region of interest" description="Disordered" evidence="1">
    <location>
        <begin position="194"/>
        <end position="238"/>
    </location>
</feature>
<feature type="compositionally biased region" description="Basic and acidic residues" evidence="1">
    <location>
        <begin position="447"/>
        <end position="456"/>
    </location>
</feature>
<dbReference type="CDD" id="cd23767">
    <property type="entry name" value="IQCD"/>
    <property type="match status" value="1"/>
</dbReference>
<feature type="compositionally biased region" description="Low complexity" evidence="1">
    <location>
        <begin position="329"/>
        <end position="341"/>
    </location>
</feature>
<dbReference type="GO" id="GO:0060271">
    <property type="term" value="P:cilium assembly"/>
    <property type="evidence" value="ECO:0007669"/>
    <property type="project" value="InterPro"/>
</dbReference>
<proteinExistence type="predicted"/>
<feature type="region of interest" description="Disordered" evidence="1">
    <location>
        <begin position="329"/>
        <end position="350"/>
    </location>
</feature>
<feature type="region of interest" description="Disordered" evidence="1">
    <location>
        <begin position="408"/>
        <end position="431"/>
    </location>
</feature>
<dbReference type="GO" id="GO:0005929">
    <property type="term" value="C:cilium"/>
    <property type="evidence" value="ECO:0007669"/>
    <property type="project" value="TreeGrafter"/>
</dbReference>
<dbReference type="OrthoDB" id="542278at2759"/>
<dbReference type="Pfam" id="PF00612">
    <property type="entry name" value="IQ"/>
    <property type="match status" value="2"/>
</dbReference>
<feature type="compositionally biased region" description="Low complexity" evidence="1">
    <location>
        <begin position="457"/>
        <end position="477"/>
    </location>
</feature>
<gene>
    <name evidence="2" type="primary">PLEST010570</name>
    <name evidence="2" type="ORF">PLESTB_001576100</name>
</gene>
<dbReference type="Proteomes" id="UP001165080">
    <property type="component" value="Unassembled WGS sequence"/>
</dbReference>